<dbReference type="EMBL" id="MKKU01001320">
    <property type="protein sequence ID" value="RNE96090.1"/>
    <property type="molecule type" value="Genomic_DNA"/>
</dbReference>
<keyword evidence="3" id="KW-1185">Reference proteome</keyword>
<dbReference type="RefSeq" id="XP_029223247.1">
    <property type="nucleotide sequence ID" value="XM_029376623.1"/>
</dbReference>
<evidence type="ECO:0000313" key="2">
    <source>
        <dbReference type="EMBL" id="RNE96090.1"/>
    </source>
</evidence>
<dbReference type="GeneID" id="40323427"/>
<keyword evidence="1" id="KW-0472">Membrane</keyword>
<keyword evidence="1" id="KW-0812">Transmembrane</keyword>
<dbReference type="Proteomes" id="UP000284403">
    <property type="component" value="Unassembled WGS sequence"/>
</dbReference>
<reference evidence="2 3" key="1">
    <citation type="journal article" date="2018" name="BMC Genomics">
        <title>Genomic comparison of Trypanosoma conorhini and Trypanosoma rangeli to Trypanosoma cruzi strains of high and low virulence.</title>
        <authorList>
            <person name="Bradwell K.R."/>
            <person name="Koparde V.N."/>
            <person name="Matveyev A.V."/>
            <person name="Serrano M.G."/>
            <person name="Alves J.M."/>
            <person name="Parikh H."/>
            <person name="Huang B."/>
            <person name="Lee V."/>
            <person name="Espinosa-Alvarez O."/>
            <person name="Ortiz P.A."/>
            <person name="Costa-Martins A.G."/>
            <person name="Teixeira M.M."/>
            <person name="Buck G.A."/>
        </authorList>
    </citation>
    <scope>NUCLEOTIDE SEQUENCE [LARGE SCALE GENOMIC DNA]</scope>
    <source>
        <strain evidence="2 3">025E</strain>
    </source>
</reference>
<evidence type="ECO:0000313" key="3">
    <source>
        <dbReference type="Proteomes" id="UP000284403"/>
    </source>
</evidence>
<accession>A0A3R7M4P5</accession>
<comment type="caution">
    <text evidence="2">The sequence shown here is derived from an EMBL/GenBank/DDBJ whole genome shotgun (WGS) entry which is preliminary data.</text>
</comment>
<organism evidence="2 3">
    <name type="scientific">Trypanosoma conorhini</name>
    <dbReference type="NCBI Taxonomy" id="83891"/>
    <lineage>
        <taxon>Eukaryota</taxon>
        <taxon>Discoba</taxon>
        <taxon>Euglenozoa</taxon>
        <taxon>Kinetoplastea</taxon>
        <taxon>Metakinetoplastina</taxon>
        <taxon>Trypanosomatida</taxon>
        <taxon>Trypanosomatidae</taxon>
        <taxon>Trypanosoma</taxon>
    </lineage>
</organism>
<keyword evidence="1" id="KW-1133">Transmembrane helix</keyword>
<feature type="transmembrane region" description="Helical" evidence="1">
    <location>
        <begin position="199"/>
        <end position="219"/>
    </location>
</feature>
<proteinExistence type="predicted"/>
<dbReference type="AlphaFoldDB" id="A0A3R7M4P5"/>
<sequence length="225" mass="25106">MGLRRTTLTMRNHNSTLLRSEACHDATKRHKSQQRWPRHAPTHSAVAACAHRVQPCGVLEGVRAVAYVRCSVACWRGAWPPRRLSRGCLAAAVRVRRSLGVCAIFIGGSVWRLVGGRGGSRRHAANGLRHVRRSALQRLVVTHRAHRNCTVCWGRRLSLPHGSPRTDGLLSCAPARSTGSIRCCQRWGRQCTATAFCRFPHLLFIFILRLFCFLCVGVVSDARRC</sequence>
<protein>
    <submittedName>
        <fullName evidence="2">Uncharacterized protein</fullName>
    </submittedName>
</protein>
<name>A0A3R7M4P5_9TRYP</name>
<gene>
    <name evidence="2" type="ORF">Tco025E_09816</name>
</gene>
<evidence type="ECO:0000256" key="1">
    <source>
        <dbReference type="SAM" id="Phobius"/>
    </source>
</evidence>